<dbReference type="InterPro" id="IPR050445">
    <property type="entry name" value="Bact_polysacc_biosynth/exp"/>
</dbReference>
<dbReference type="GO" id="GO:0005886">
    <property type="term" value="C:plasma membrane"/>
    <property type="evidence" value="ECO:0007669"/>
    <property type="project" value="TreeGrafter"/>
</dbReference>
<dbReference type="PANTHER" id="PTHR32309:SF13">
    <property type="entry name" value="FERRIC ENTEROBACTIN TRANSPORT PROTEIN FEPE"/>
    <property type="match status" value="1"/>
</dbReference>
<feature type="transmembrane region" description="Helical" evidence="2">
    <location>
        <begin position="341"/>
        <end position="363"/>
    </location>
</feature>
<feature type="transmembrane region" description="Helical" evidence="2">
    <location>
        <begin position="399"/>
        <end position="419"/>
    </location>
</feature>
<evidence type="ECO:0000313" key="4">
    <source>
        <dbReference type="Proteomes" id="UP000325289"/>
    </source>
</evidence>
<keyword evidence="2" id="KW-0472">Membrane</keyword>
<dbReference type="AlphaFoldDB" id="A0A1I1UQ95"/>
<dbReference type="Gene3D" id="1.10.287.1490">
    <property type="match status" value="1"/>
</dbReference>
<feature type="transmembrane region" description="Helical" evidence="2">
    <location>
        <begin position="18"/>
        <end position="36"/>
    </location>
</feature>
<dbReference type="RefSeq" id="WP_149754782.1">
    <property type="nucleotide sequence ID" value="NZ_FOMS01000002.1"/>
</dbReference>
<accession>A0A1I1UQ95</accession>
<dbReference type="EMBL" id="FOMS01000002">
    <property type="protein sequence ID" value="SFD71818.1"/>
    <property type="molecule type" value="Genomic_DNA"/>
</dbReference>
<keyword evidence="2" id="KW-1133">Transmembrane helix</keyword>
<evidence type="ECO:0000256" key="2">
    <source>
        <dbReference type="SAM" id="Phobius"/>
    </source>
</evidence>
<evidence type="ECO:0000313" key="3">
    <source>
        <dbReference type="EMBL" id="SFD71818.1"/>
    </source>
</evidence>
<proteinExistence type="predicted"/>
<keyword evidence="2" id="KW-0812">Transmembrane</keyword>
<name>A0A1I1UQ95_9RHOB</name>
<feature type="coiled-coil region" evidence="1">
    <location>
        <begin position="175"/>
        <end position="302"/>
    </location>
</feature>
<evidence type="ECO:0000256" key="1">
    <source>
        <dbReference type="SAM" id="Coils"/>
    </source>
</evidence>
<sequence length="437" mass="48090">MNQFQSVQEVVAALRRRAFLIVVLIALGCAASVYVAQQQEKIYEATAVVQIEDARIPEQMTGSATLPPSDPARRVRLIEQRLMARDNLLGVMDEHALFEDEPSVNERVFALRQSITLEEIRGNAQPWQTDVVPSGLRIIVRLGDPQVAADVANHLMHSVIAESRSRSEVRAQETLSFFDEEAARVSAEIAEAEARIATFKEENAGSLPEGLVALRDQLAGFEEALLTLDREIIALENNSVRLRAEDLQRQVSQLQDQKSLLEDRIAGLQADLDRAPEVERNLGALERELTQLQERYTIITRRRADAEMAQVLQERDAADRFEVLETALPPEVSISRSKRKVAMAGGVVSVIFALGVAVILELLNPAIRTAAQLERQLGITPVVAIPRIRSRRSAGRRRLLWLGGLVALIAAGAAAARTFGGALLDLGLFGRFLRAGG</sequence>
<dbReference type="OrthoDB" id="7642308at2"/>
<dbReference type="Proteomes" id="UP000325289">
    <property type="component" value="Unassembled WGS sequence"/>
</dbReference>
<keyword evidence="1" id="KW-0175">Coiled coil</keyword>
<keyword evidence="4" id="KW-1185">Reference proteome</keyword>
<protein>
    <submittedName>
        <fullName evidence="3">Uncharacterized protein involved in exopolysaccharide biosynthesis</fullName>
    </submittedName>
</protein>
<dbReference type="GO" id="GO:0004713">
    <property type="term" value="F:protein tyrosine kinase activity"/>
    <property type="evidence" value="ECO:0007669"/>
    <property type="project" value="TreeGrafter"/>
</dbReference>
<reference evidence="3 4" key="1">
    <citation type="submission" date="2016-10" db="EMBL/GenBank/DDBJ databases">
        <authorList>
            <person name="Varghese N."/>
            <person name="Submissions S."/>
        </authorList>
    </citation>
    <scope>NUCLEOTIDE SEQUENCE [LARGE SCALE GENOMIC DNA]</scope>
    <source>
        <strain evidence="4">YIM D21,KCTC 23444,ACCC 10710</strain>
    </source>
</reference>
<dbReference type="PANTHER" id="PTHR32309">
    <property type="entry name" value="TYROSINE-PROTEIN KINASE"/>
    <property type="match status" value="1"/>
</dbReference>
<organism evidence="3 4">
    <name type="scientific">Roseivivax sediminis</name>
    <dbReference type="NCBI Taxonomy" id="936889"/>
    <lineage>
        <taxon>Bacteria</taxon>
        <taxon>Pseudomonadati</taxon>
        <taxon>Pseudomonadota</taxon>
        <taxon>Alphaproteobacteria</taxon>
        <taxon>Rhodobacterales</taxon>
        <taxon>Roseobacteraceae</taxon>
        <taxon>Roseivivax</taxon>
    </lineage>
</organism>
<gene>
    <name evidence="3" type="ORF">SAMN04515678_102415</name>
</gene>